<feature type="region of interest" description="Disordered" evidence="1">
    <location>
        <begin position="1151"/>
        <end position="1199"/>
    </location>
</feature>
<accession>A0A8E0RLW4</accession>
<feature type="region of interest" description="Disordered" evidence="1">
    <location>
        <begin position="204"/>
        <end position="233"/>
    </location>
</feature>
<evidence type="ECO:0000256" key="1">
    <source>
        <dbReference type="SAM" id="MobiDB-lite"/>
    </source>
</evidence>
<feature type="compositionally biased region" description="Low complexity" evidence="1">
    <location>
        <begin position="265"/>
        <end position="278"/>
    </location>
</feature>
<comment type="caution">
    <text evidence="2">The sequence shown here is derived from an EMBL/GenBank/DDBJ whole genome shotgun (WGS) entry which is preliminary data.</text>
</comment>
<keyword evidence="3" id="KW-1185">Reference proteome</keyword>
<feature type="compositionally biased region" description="Polar residues" evidence="1">
    <location>
        <begin position="569"/>
        <end position="586"/>
    </location>
</feature>
<feature type="region of interest" description="Disordered" evidence="1">
    <location>
        <begin position="1"/>
        <end position="77"/>
    </location>
</feature>
<feature type="compositionally biased region" description="Basic residues" evidence="1">
    <location>
        <begin position="22"/>
        <end position="36"/>
    </location>
</feature>
<evidence type="ECO:0000313" key="3">
    <source>
        <dbReference type="Proteomes" id="UP000728185"/>
    </source>
</evidence>
<dbReference type="OrthoDB" id="6284202at2759"/>
<feature type="region of interest" description="Disordered" evidence="1">
    <location>
        <begin position="1679"/>
        <end position="1704"/>
    </location>
</feature>
<name>A0A8E0RLW4_9TREM</name>
<feature type="compositionally biased region" description="Low complexity" evidence="1">
    <location>
        <begin position="1151"/>
        <end position="1168"/>
    </location>
</feature>
<gene>
    <name evidence="2" type="ORF">FBUS_06580</name>
</gene>
<feature type="region of interest" description="Disordered" evidence="1">
    <location>
        <begin position="569"/>
        <end position="588"/>
    </location>
</feature>
<feature type="compositionally biased region" description="Polar residues" evidence="1">
    <location>
        <begin position="1177"/>
        <end position="1199"/>
    </location>
</feature>
<reference evidence="2" key="1">
    <citation type="submission" date="2019-05" db="EMBL/GenBank/DDBJ databases">
        <title>Annotation for the trematode Fasciolopsis buski.</title>
        <authorList>
            <person name="Choi Y.-J."/>
        </authorList>
    </citation>
    <scope>NUCLEOTIDE SEQUENCE</scope>
    <source>
        <strain evidence="2">HT</strain>
        <tissue evidence="2">Whole worm</tissue>
    </source>
</reference>
<evidence type="ECO:0000313" key="2">
    <source>
        <dbReference type="EMBL" id="KAA0184743.1"/>
    </source>
</evidence>
<protein>
    <submittedName>
        <fullName evidence="2">Uncharacterized protein</fullName>
    </submittedName>
</protein>
<feature type="region of interest" description="Disordered" evidence="1">
    <location>
        <begin position="247"/>
        <end position="284"/>
    </location>
</feature>
<dbReference type="Proteomes" id="UP000728185">
    <property type="component" value="Unassembled WGS sequence"/>
</dbReference>
<dbReference type="EMBL" id="LUCM01010941">
    <property type="protein sequence ID" value="KAA0184743.1"/>
    <property type="molecule type" value="Genomic_DNA"/>
</dbReference>
<proteinExistence type="predicted"/>
<feature type="region of interest" description="Disordered" evidence="1">
    <location>
        <begin position="856"/>
        <end position="879"/>
    </location>
</feature>
<organism evidence="2 3">
    <name type="scientific">Fasciolopsis buskii</name>
    <dbReference type="NCBI Taxonomy" id="27845"/>
    <lineage>
        <taxon>Eukaryota</taxon>
        <taxon>Metazoa</taxon>
        <taxon>Spiralia</taxon>
        <taxon>Lophotrochozoa</taxon>
        <taxon>Platyhelminthes</taxon>
        <taxon>Trematoda</taxon>
        <taxon>Digenea</taxon>
        <taxon>Plagiorchiida</taxon>
        <taxon>Echinostomata</taxon>
        <taxon>Echinostomatoidea</taxon>
        <taxon>Fasciolidae</taxon>
        <taxon>Fasciolopsis</taxon>
    </lineage>
</organism>
<sequence>LSYPIEAGSSHAGRLTAGIRNGRSRRRLSGRGHSHVKTSSDRRGRQNASNAEGLVDETESANQKPISPIKTPDQARDQSAFLSPLRPSYSSSPRQQFPASEQFVTPVRQSLAGSFFLPSSLSPLPPTLSLLDGLTEADVDNSVGVASAPLHMINTSENNTKTLGVPAPPCLSLYDSSTHIGEENFDRPTSTTYRRALIVRSSPTLSDNEQQLEKPMIRRRRHTHPSSTCDQMDKSLSTHPLCLSSMNNGSITPFSQRRAPPPLQSPESDIISSPISRSSSDELSAKRLRFDRDSNSPLPIMAKSSSAFVPYCLTDIRLESETNPAFVGTPAPGRLLNWDSVGTKSCPLSPVPDAQTDYSAVTRRSASMSLLEEACVDAELPAVTRHTPSHSPPLLPPALLLLDANPVTRPISLLIPPTLPEIQQTSPHVHRAHSYTNSPSPPRLTTVALIEKHSVARVTPHDRVLSSVFTGSHDPMACPPLLFPSEKKQTATSGKLANPFSTAIPCHSPMPFNSVSNLDELDQLSDSGHSSVSTMPMRLELATIQSVFDAVSERSLRHTPMQAVSISSTEALTDASSPMSRQSSEETVPMRLVTTPSPPNLDQGMIDPLTVSWFTSNYVSSVYKNNGGVGGFAIAFDLVPWRYRHLSEPNGMLRSPRDTILPPWRRVRSAPSLIFCTDSDFEDKTVCTKRNRLSEDVGEQTLTLDHKRTKIVPVLTDHSTDESSLLVEIRSESELCLASHVDVLNSVYSVTQSVTRSCHVACVERASSLLDVGLQDSGQSFTAEFVQPEAVLSSDSSTEQTKCLYSPPSIHAPSLNDPHAELHPKSPVATPTLMEFGFKPDNLPLCSNVIEAQATDREEQKTLSSTLSHSVAPRLSSPSPSYGHLATLSSVSVTNSVVTTAGTNVISAYSDNDTEKIQAPYSASSSESLSWPQLSLHLPVDQSTCVVGIDSVVSSIMAPLTRLPSRYPLSPESESRDLDEVVEPLSESSDFVSPDTNQLVGNCSSSSGSSGIYPAHTTLQMLLSLNPGMDHNPVDNASVLPTVHVSYSNKNHGPDTPTFPPASEQHAFQPILSPTCDAFREIHPQTRYSFPTAVCSAQADLNERPQANRVRRTSSPNLFNHTSTIAHPGSLHTTALCSSVVGKNTFPVVSTTNSPTTTIPATPATKTTTRQRRSTRHMSTVVLNSPSSGKTTGTHYRSSRKFVSTPTTWLGTTDQGNVSIPDSFMGTTPVSFFGSANENLTTVSVSRVPNPSSTCAMSTIPNSFQSVNIFSLPSPSGLPMQSTNNQVGPLPPPSLCTDPTNYYPDPASSYPGFSGSSAYTSYSTVYNLPAPIGYTPLSLNETSPPMFSTKTSYESPQGFHSSPVFFSSGSEQARQSENQGLFSSGTCSLSSESYQFPLKSTAIPNNSSNFYNSSSLFQPDYRHHSVSTQSTESTAMVHSSFTSPNGRTSSTLLDPISCLNTMPMDQTSFLTPMTRPSTLSPTSVQTPQFVESCLTPCPTTTRSDLTGLPAYMSPVTIVPTTGSVSDGSSLTDWSLQPNSFPSSECNSSVPAFPGDIGSPTNPPTAQFFLCPQVFLCPQPPLPLPPVLDTPISEYSVVGPNPGPTQIFPGDYDKPQFNTCAYPLNTVVDQLQSPPAHSLHPDNMAPAVFGSWPRATDLMTCTASLSSSSSSALAIHSPVLPPSPTLGSHHSHYHHHHHPHSVMPT</sequence>
<feature type="non-terminal residue" evidence="2">
    <location>
        <position position="1"/>
    </location>
</feature>
<feature type="compositionally biased region" description="Basic residues" evidence="1">
    <location>
        <begin position="1688"/>
        <end position="1704"/>
    </location>
</feature>